<feature type="transmembrane region" description="Helical" evidence="8">
    <location>
        <begin position="152"/>
        <end position="172"/>
    </location>
</feature>
<accession>A0A377WRN0</accession>
<evidence type="ECO:0000256" key="3">
    <source>
        <dbReference type="ARBA" id="ARBA00022475"/>
    </source>
</evidence>
<reference evidence="9 10" key="1">
    <citation type="submission" date="2018-06" db="EMBL/GenBank/DDBJ databases">
        <authorList>
            <consortium name="Pathogen Informatics"/>
            <person name="Doyle S."/>
        </authorList>
    </citation>
    <scope>NUCLEOTIDE SEQUENCE [LARGE SCALE GENOMIC DNA]</scope>
    <source>
        <strain evidence="9 10">NCTC8849</strain>
    </source>
</reference>
<dbReference type="GO" id="GO:0005886">
    <property type="term" value="C:plasma membrane"/>
    <property type="evidence" value="ECO:0007669"/>
    <property type="project" value="UniProtKB-SubCell"/>
</dbReference>
<evidence type="ECO:0000256" key="6">
    <source>
        <dbReference type="ARBA" id="ARBA00022989"/>
    </source>
</evidence>
<comment type="subcellular location">
    <subcellularLocation>
        <location evidence="1">Cell inner membrane</location>
        <topology evidence="1">Multi-pass membrane protein</topology>
    </subcellularLocation>
</comment>
<dbReference type="Pfam" id="PF03222">
    <property type="entry name" value="Trp_Tyr_perm"/>
    <property type="match status" value="1"/>
</dbReference>
<evidence type="ECO:0000256" key="5">
    <source>
        <dbReference type="ARBA" id="ARBA00022692"/>
    </source>
</evidence>
<dbReference type="Gene3D" id="1.20.1740.10">
    <property type="entry name" value="Amino acid/polyamine transporter I"/>
    <property type="match status" value="1"/>
</dbReference>
<evidence type="ECO:0000256" key="8">
    <source>
        <dbReference type="SAM" id="Phobius"/>
    </source>
</evidence>
<evidence type="ECO:0000313" key="9">
    <source>
        <dbReference type="EMBL" id="STT56472.1"/>
    </source>
</evidence>
<feature type="transmembrane region" description="Helical" evidence="8">
    <location>
        <begin position="93"/>
        <end position="113"/>
    </location>
</feature>
<proteinExistence type="predicted"/>
<keyword evidence="5 8" id="KW-0812">Transmembrane</keyword>
<dbReference type="PANTHER" id="PTHR35334:SF3">
    <property type="entry name" value="INNER MEMBRANE TRANSPORT PROTEIN YQEG"/>
    <property type="match status" value="1"/>
</dbReference>
<dbReference type="PANTHER" id="PTHR35334">
    <property type="entry name" value="SERINE TRANSPORTER"/>
    <property type="match status" value="1"/>
</dbReference>
<dbReference type="AlphaFoldDB" id="A0A377WRN0"/>
<keyword evidence="7 8" id="KW-0472">Membrane</keyword>
<dbReference type="EMBL" id="UGLC01000002">
    <property type="protein sequence ID" value="STT56472.1"/>
    <property type="molecule type" value="Genomic_DNA"/>
</dbReference>
<keyword evidence="6 8" id="KW-1133">Transmembrane helix</keyword>
<evidence type="ECO:0000256" key="1">
    <source>
        <dbReference type="ARBA" id="ARBA00004429"/>
    </source>
</evidence>
<keyword evidence="2" id="KW-0813">Transport</keyword>
<protein>
    <submittedName>
        <fullName evidence="9">Serine transporter</fullName>
    </submittedName>
</protein>
<dbReference type="GO" id="GO:0003333">
    <property type="term" value="P:amino acid transmembrane transport"/>
    <property type="evidence" value="ECO:0007669"/>
    <property type="project" value="InterPro"/>
</dbReference>
<feature type="transmembrane region" description="Helical" evidence="8">
    <location>
        <begin position="61"/>
        <end position="81"/>
    </location>
</feature>
<evidence type="ECO:0000313" key="10">
    <source>
        <dbReference type="Proteomes" id="UP000254799"/>
    </source>
</evidence>
<keyword evidence="3" id="KW-1003">Cell membrane</keyword>
<keyword evidence="4" id="KW-0997">Cell inner membrane</keyword>
<evidence type="ECO:0000256" key="4">
    <source>
        <dbReference type="ARBA" id="ARBA00022519"/>
    </source>
</evidence>
<evidence type="ECO:0000256" key="2">
    <source>
        <dbReference type="ARBA" id="ARBA00022448"/>
    </source>
</evidence>
<organism evidence="9 10">
    <name type="scientific">Klebsiella pneumoniae</name>
    <dbReference type="NCBI Taxonomy" id="573"/>
    <lineage>
        <taxon>Bacteria</taxon>
        <taxon>Pseudomonadati</taxon>
        <taxon>Pseudomonadota</taxon>
        <taxon>Gammaproteobacteria</taxon>
        <taxon>Enterobacterales</taxon>
        <taxon>Enterobacteriaceae</taxon>
        <taxon>Klebsiella/Raoultella group</taxon>
        <taxon>Klebsiella</taxon>
        <taxon>Klebsiella pneumoniae complex</taxon>
    </lineage>
</organism>
<dbReference type="InterPro" id="IPR018227">
    <property type="entry name" value="Amino_acid_transport_2"/>
</dbReference>
<feature type="transmembrane region" description="Helical" evidence="8">
    <location>
        <begin position="125"/>
        <end position="145"/>
    </location>
</feature>
<dbReference type="Proteomes" id="UP000254799">
    <property type="component" value="Unassembled WGS sequence"/>
</dbReference>
<sequence length="205" mass="22752">MSKIWSKEETLWSFALYGTAVGAGTLFLPIQLGSAGAIVLFITALVAWPLTYWPHKALSQFILSANIAPGTGITGAVNHYYGKKIGNLITGLYFLAFFVVVLIYAVAITNSLAEQVAHRTPMTPGLRALLSLGVVLVLNLIFLMGRQVTIKVMGFLVFPLIACFLFLSLYLIRDWHPEHLTSQMQFSPQTLHQVLDLYSRDGFRF</sequence>
<name>A0A377WRN0_KLEPN</name>
<feature type="transmembrane region" description="Helical" evidence="8">
    <location>
        <begin position="12"/>
        <end position="30"/>
    </location>
</feature>
<gene>
    <name evidence="9" type="primary">yqeG_1</name>
    <name evidence="9" type="ORF">NCTC8849_05129</name>
</gene>
<evidence type="ECO:0000256" key="7">
    <source>
        <dbReference type="ARBA" id="ARBA00023136"/>
    </source>
</evidence>